<evidence type="ECO:0000256" key="1">
    <source>
        <dbReference type="SAM" id="Phobius"/>
    </source>
</evidence>
<evidence type="ECO:0000313" key="3">
    <source>
        <dbReference type="Proteomes" id="UP000219281"/>
    </source>
</evidence>
<name>A0A286A707_9SPHI</name>
<dbReference type="EMBL" id="OCMT01000003">
    <property type="protein sequence ID" value="SOD17667.1"/>
    <property type="molecule type" value="Genomic_DNA"/>
</dbReference>
<keyword evidence="1" id="KW-1133">Transmembrane helix</keyword>
<gene>
    <name evidence="2" type="ORF">SAMN06297358_2627</name>
</gene>
<protein>
    <submittedName>
        <fullName evidence="2">Uncharacterized protein</fullName>
    </submittedName>
</protein>
<evidence type="ECO:0000313" key="2">
    <source>
        <dbReference type="EMBL" id="SOD17667.1"/>
    </source>
</evidence>
<organism evidence="2 3">
    <name type="scientific">Pedobacter xixiisoli</name>
    <dbReference type="NCBI Taxonomy" id="1476464"/>
    <lineage>
        <taxon>Bacteria</taxon>
        <taxon>Pseudomonadati</taxon>
        <taxon>Bacteroidota</taxon>
        <taxon>Sphingobacteriia</taxon>
        <taxon>Sphingobacteriales</taxon>
        <taxon>Sphingobacteriaceae</taxon>
        <taxon>Pedobacter</taxon>
    </lineage>
</organism>
<sequence>MKAFRKNIAAAREQAVGRISGGLRKAFGHAQRKWADWMHRKMNGRSKRTLLVSLSLFVAFSTLYNGWILIGSPTQREIRFGNIHVPQKAGQSKIIHDAYSMELQRIRTFRKYMDSLYSSETGRPTYDSIMEARPGLLDSVKALEKLVGK</sequence>
<proteinExistence type="predicted"/>
<feature type="transmembrane region" description="Helical" evidence="1">
    <location>
        <begin position="50"/>
        <end position="70"/>
    </location>
</feature>
<dbReference type="Proteomes" id="UP000219281">
    <property type="component" value="Unassembled WGS sequence"/>
</dbReference>
<keyword evidence="1" id="KW-0472">Membrane</keyword>
<dbReference type="OrthoDB" id="670725at2"/>
<dbReference type="AlphaFoldDB" id="A0A286A707"/>
<dbReference type="RefSeq" id="WP_097132469.1">
    <property type="nucleotide sequence ID" value="NZ_OCMT01000003.1"/>
</dbReference>
<accession>A0A286A707</accession>
<keyword evidence="1" id="KW-0812">Transmembrane</keyword>
<keyword evidence="3" id="KW-1185">Reference proteome</keyword>
<reference evidence="3" key="1">
    <citation type="submission" date="2017-09" db="EMBL/GenBank/DDBJ databases">
        <authorList>
            <person name="Varghese N."/>
            <person name="Submissions S."/>
        </authorList>
    </citation>
    <scope>NUCLEOTIDE SEQUENCE [LARGE SCALE GENOMIC DNA]</scope>
    <source>
        <strain evidence="3">CGMCC 1.12803</strain>
    </source>
</reference>